<protein>
    <recommendedName>
        <fullName evidence="4">Glycosyltransferase RgtA/B/C/D-like domain-containing protein</fullName>
    </recommendedName>
</protein>
<feature type="transmembrane region" description="Helical" evidence="1">
    <location>
        <begin position="339"/>
        <end position="357"/>
    </location>
</feature>
<evidence type="ECO:0008006" key="4">
    <source>
        <dbReference type="Google" id="ProtNLM"/>
    </source>
</evidence>
<reference evidence="3" key="1">
    <citation type="submission" date="2017-09" db="EMBL/GenBank/DDBJ databases">
        <title>Depth-based differentiation of microbial function through sediment-hosted aquifers and enrichment of novel symbionts in the deep terrestrial subsurface.</title>
        <authorList>
            <person name="Probst A.J."/>
            <person name="Ladd B."/>
            <person name="Jarett J.K."/>
            <person name="Geller-Mcgrath D.E."/>
            <person name="Sieber C.M.K."/>
            <person name="Emerson J.B."/>
            <person name="Anantharaman K."/>
            <person name="Thomas B.C."/>
            <person name="Malmstrom R."/>
            <person name="Stieglmeier M."/>
            <person name="Klingl A."/>
            <person name="Woyke T."/>
            <person name="Ryan C.M."/>
            <person name="Banfield J.F."/>
        </authorList>
    </citation>
    <scope>NUCLEOTIDE SEQUENCE [LARGE SCALE GENOMIC DNA]</scope>
</reference>
<dbReference type="Proteomes" id="UP000231426">
    <property type="component" value="Unassembled WGS sequence"/>
</dbReference>
<feature type="transmembrane region" description="Helical" evidence="1">
    <location>
        <begin position="82"/>
        <end position="103"/>
    </location>
</feature>
<comment type="caution">
    <text evidence="2">The sequence shown here is derived from an EMBL/GenBank/DDBJ whole genome shotgun (WGS) entry which is preliminary data.</text>
</comment>
<feature type="transmembrane region" description="Helical" evidence="1">
    <location>
        <begin position="168"/>
        <end position="194"/>
    </location>
</feature>
<feature type="transmembrane region" description="Helical" evidence="1">
    <location>
        <begin position="7"/>
        <end position="29"/>
    </location>
</feature>
<feature type="transmembrane region" description="Helical" evidence="1">
    <location>
        <begin position="263"/>
        <end position="280"/>
    </location>
</feature>
<sequence length="521" mass="61781">MNNHLKSILKILLIVLSYTFIICIFSNSYDYDLGWHLRFGKEFWESLKFSFTDTYTWQHFGQFWTNHEWGGDLLFWPIYNDLSYFGLILLVALSPLAAFLIVLKIFQPRWTIAGLILIFVFLWTMPHILILRLAMLTPLFLAILWYFLEKFPKQNNYFFWPLVLWFWSILHGSWILGFIVIGIYSFGNILNLVAKKYCPRFHNPKLWSIKDIRNAIVWTLISAGVICINPYGWHIWQEVINYFSLSFYKLHILEWVPSYVYPIYWKPLFIMGAGIPLAVWGFVKKRVTLPQILLFAALWLAAWQYKRQAILFLLVCLSLFSGCWEIVKSRLLNRFTIKVVYFFPIIAVFLLIVGYLIRIDWTKDIWNNQSLLSANTMPVEAVEFLKERTVGHTTFVFNEFSWGGYMNWTWPEGLVFFDGRGAATWMYDKKTTMTEKYFNIKYEAGGFEFLEASPAEYIILSKDVIAYPPPDKLNRLFFGQKDLDKILKPASPQLQQMLDRSQSWQNIYEDEVCNVWQRFSR</sequence>
<accession>A0A2M6W7I0</accession>
<gene>
    <name evidence="2" type="ORF">COU29_00600</name>
</gene>
<name>A0A2M6W7I0_9BACT</name>
<evidence type="ECO:0000313" key="2">
    <source>
        <dbReference type="EMBL" id="PIT88736.1"/>
    </source>
</evidence>
<keyword evidence="1" id="KW-1133">Transmembrane helix</keyword>
<feature type="transmembrane region" description="Helical" evidence="1">
    <location>
        <begin position="215"/>
        <end position="236"/>
    </location>
</feature>
<evidence type="ECO:0000313" key="3">
    <source>
        <dbReference type="Proteomes" id="UP000231426"/>
    </source>
</evidence>
<keyword evidence="1" id="KW-0812">Transmembrane</keyword>
<proteinExistence type="predicted"/>
<feature type="transmembrane region" description="Helical" evidence="1">
    <location>
        <begin position="287"/>
        <end position="303"/>
    </location>
</feature>
<dbReference type="AlphaFoldDB" id="A0A2M6W7I0"/>
<evidence type="ECO:0000256" key="1">
    <source>
        <dbReference type="SAM" id="Phobius"/>
    </source>
</evidence>
<dbReference type="EMBL" id="PFBV01000002">
    <property type="protein sequence ID" value="PIT88736.1"/>
    <property type="molecule type" value="Genomic_DNA"/>
</dbReference>
<keyword evidence="1" id="KW-0472">Membrane</keyword>
<feature type="transmembrane region" description="Helical" evidence="1">
    <location>
        <begin position="115"/>
        <end position="148"/>
    </location>
</feature>
<feature type="transmembrane region" description="Helical" evidence="1">
    <location>
        <begin position="309"/>
        <end position="327"/>
    </location>
</feature>
<organism evidence="2 3">
    <name type="scientific">Candidatus Magasanikbacteria bacterium CG10_big_fil_rev_8_21_14_0_10_36_32</name>
    <dbReference type="NCBI Taxonomy" id="1974646"/>
    <lineage>
        <taxon>Bacteria</taxon>
        <taxon>Candidatus Magasanikiibacteriota</taxon>
    </lineage>
</organism>